<dbReference type="NCBIfam" id="NF037970">
    <property type="entry name" value="vanZ_1"/>
    <property type="match status" value="1"/>
</dbReference>
<feature type="transmembrane region" description="Helical" evidence="1">
    <location>
        <begin position="6"/>
        <end position="23"/>
    </location>
</feature>
<proteinExistence type="predicted"/>
<accession>A0ABZ0XB05</accession>
<dbReference type="Proteomes" id="UP001326715">
    <property type="component" value="Chromosome"/>
</dbReference>
<keyword evidence="1" id="KW-0812">Transmembrane</keyword>
<dbReference type="Pfam" id="PF04892">
    <property type="entry name" value="VanZ"/>
    <property type="match status" value="1"/>
</dbReference>
<feature type="domain" description="VanZ-like" evidence="2">
    <location>
        <begin position="3"/>
        <end position="82"/>
    </location>
</feature>
<gene>
    <name evidence="3" type="ORF">SR876_22440</name>
</gene>
<sequence>MDKIVHLGLFGCTVLLLCIGYHRSKGHISVLTLSLFWFIAAFYGLMIEYIQKYWAVERSFDMMDVLADSIGALCGIVAFLLVRKWWLKK</sequence>
<protein>
    <submittedName>
        <fullName evidence="3">VanZ family protein</fullName>
    </submittedName>
</protein>
<dbReference type="PANTHER" id="PTHR28008">
    <property type="entry name" value="DOMAIN PROTEIN, PUTATIVE (AFU_ORTHOLOGUE AFUA_3G10980)-RELATED"/>
    <property type="match status" value="1"/>
</dbReference>
<dbReference type="PANTHER" id="PTHR28008:SF1">
    <property type="entry name" value="DOMAIN PROTEIN, PUTATIVE (AFU_ORTHOLOGUE AFUA_3G10980)-RELATED"/>
    <property type="match status" value="1"/>
</dbReference>
<keyword evidence="1" id="KW-0472">Membrane</keyword>
<evidence type="ECO:0000313" key="4">
    <source>
        <dbReference type="Proteomes" id="UP001326715"/>
    </source>
</evidence>
<evidence type="ECO:0000256" key="1">
    <source>
        <dbReference type="SAM" id="Phobius"/>
    </source>
</evidence>
<keyword evidence="4" id="KW-1185">Reference proteome</keyword>
<evidence type="ECO:0000313" key="3">
    <source>
        <dbReference type="EMBL" id="WQG87690.1"/>
    </source>
</evidence>
<feature type="transmembrane region" description="Helical" evidence="1">
    <location>
        <begin position="62"/>
        <end position="82"/>
    </location>
</feature>
<dbReference type="EMBL" id="CP140154">
    <property type="protein sequence ID" value="WQG87690.1"/>
    <property type="molecule type" value="Genomic_DNA"/>
</dbReference>
<dbReference type="RefSeq" id="WP_177318562.1">
    <property type="nucleotide sequence ID" value="NZ_CBHWAX010000008.1"/>
</dbReference>
<organism evidence="3 4">
    <name type="scientific">Chitinophaga sancti</name>
    <dbReference type="NCBI Taxonomy" id="1004"/>
    <lineage>
        <taxon>Bacteria</taxon>
        <taxon>Pseudomonadati</taxon>
        <taxon>Bacteroidota</taxon>
        <taxon>Chitinophagia</taxon>
        <taxon>Chitinophagales</taxon>
        <taxon>Chitinophagaceae</taxon>
        <taxon>Chitinophaga</taxon>
    </lineage>
</organism>
<keyword evidence="1" id="KW-1133">Transmembrane helix</keyword>
<name>A0ABZ0XB05_9BACT</name>
<reference evidence="3 4" key="1">
    <citation type="submission" date="2023-11" db="EMBL/GenBank/DDBJ databases">
        <title>MicrobeMod: A computational toolkit for identifying prokaryotic methylation and restriction-modification with nanopore sequencing.</title>
        <authorList>
            <person name="Crits-Christoph A."/>
            <person name="Kang S.C."/>
            <person name="Lee H."/>
            <person name="Ostrov N."/>
        </authorList>
    </citation>
    <scope>NUCLEOTIDE SEQUENCE [LARGE SCALE GENOMIC DNA]</scope>
    <source>
        <strain evidence="3 4">ATCC 23090</strain>
    </source>
</reference>
<evidence type="ECO:0000259" key="2">
    <source>
        <dbReference type="Pfam" id="PF04892"/>
    </source>
</evidence>
<feature type="transmembrane region" description="Helical" evidence="1">
    <location>
        <begin position="30"/>
        <end position="50"/>
    </location>
</feature>
<dbReference type="InterPro" id="IPR006976">
    <property type="entry name" value="VanZ-like"/>
</dbReference>